<feature type="transmembrane region" description="Helical" evidence="1">
    <location>
        <begin position="129"/>
        <end position="154"/>
    </location>
</feature>
<feature type="transmembrane region" description="Helical" evidence="1">
    <location>
        <begin position="265"/>
        <end position="288"/>
    </location>
</feature>
<comment type="caution">
    <text evidence="2">The sequence shown here is derived from an EMBL/GenBank/DDBJ whole genome shotgun (WGS) entry which is preliminary data.</text>
</comment>
<feature type="transmembrane region" description="Helical" evidence="1">
    <location>
        <begin position="228"/>
        <end position="259"/>
    </location>
</feature>
<keyword evidence="3" id="KW-1185">Reference proteome</keyword>
<feature type="transmembrane region" description="Helical" evidence="1">
    <location>
        <begin position="12"/>
        <end position="29"/>
    </location>
</feature>
<organism evidence="2 3">
    <name type="scientific">Steinernema hermaphroditum</name>
    <dbReference type="NCBI Taxonomy" id="289476"/>
    <lineage>
        <taxon>Eukaryota</taxon>
        <taxon>Metazoa</taxon>
        <taxon>Ecdysozoa</taxon>
        <taxon>Nematoda</taxon>
        <taxon>Chromadorea</taxon>
        <taxon>Rhabditida</taxon>
        <taxon>Tylenchina</taxon>
        <taxon>Panagrolaimomorpha</taxon>
        <taxon>Strongyloidoidea</taxon>
        <taxon>Steinernematidae</taxon>
        <taxon>Steinernema</taxon>
    </lineage>
</organism>
<keyword evidence="1" id="KW-0472">Membrane</keyword>
<feature type="transmembrane region" description="Helical" evidence="1">
    <location>
        <begin position="184"/>
        <end position="207"/>
    </location>
</feature>
<keyword evidence="1" id="KW-0812">Transmembrane</keyword>
<keyword evidence="1" id="KW-1133">Transmembrane helix</keyword>
<dbReference type="SUPFAM" id="SSF81321">
    <property type="entry name" value="Family A G protein-coupled receptor-like"/>
    <property type="match status" value="1"/>
</dbReference>
<evidence type="ECO:0000256" key="1">
    <source>
        <dbReference type="SAM" id="Phobius"/>
    </source>
</evidence>
<accession>A0AA39H7Q7</accession>
<dbReference type="AlphaFoldDB" id="A0AA39H7Q7"/>
<feature type="transmembrane region" description="Helical" evidence="1">
    <location>
        <begin position="41"/>
        <end position="66"/>
    </location>
</feature>
<proteinExistence type="predicted"/>
<evidence type="ECO:0000313" key="3">
    <source>
        <dbReference type="Proteomes" id="UP001175271"/>
    </source>
</evidence>
<dbReference type="Pfam" id="PF10318">
    <property type="entry name" value="7TM_GPCR_Srh"/>
    <property type="match status" value="1"/>
</dbReference>
<protein>
    <submittedName>
        <fullName evidence="2">Uncharacterized protein</fullName>
    </submittedName>
</protein>
<sequence length="317" mass="35804">MFTAIYDRFLDISTVASIPIELFGMYVVYRYSPPNMESLHFFILNVMAWNLLGNLAGSLVHIHPLFPAECLRADGLTGMFTGNDLVAYVIFAVIGLSVLNFALASVLAFPYRYVLVVYPDLADKVRRKWCAAACGILHTGCSLIALWFYTILIVRFDDYRFNGERPDPHGVFCFQPSGFMKCLLGILALIVTSGLIAIIVVFSILLRRHLRKVVLTYNTRTLNSQRKFLRYLMIIVLVPVTFVGIPLLLALSCGAFPAVPYSREIFMATTVLLYNHGTLFSIVSIVSFKPYWQAVRRMGSKFMELFHSSNTSVFVMK</sequence>
<feature type="transmembrane region" description="Helical" evidence="1">
    <location>
        <begin position="86"/>
        <end position="109"/>
    </location>
</feature>
<name>A0AA39H7Q7_9BILA</name>
<reference evidence="2" key="1">
    <citation type="submission" date="2023-06" db="EMBL/GenBank/DDBJ databases">
        <title>Genomic analysis of the entomopathogenic nematode Steinernema hermaphroditum.</title>
        <authorList>
            <person name="Schwarz E.M."/>
            <person name="Heppert J.K."/>
            <person name="Baniya A."/>
            <person name="Schwartz H.T."/>
            <person name="Tan C.-H."/>
            <person name="Antoshechkin I."/>
            <person name="Sternberg P.W."/>
            <person name="Goodrich-Blair H."/>
            <person name="Dillman A.R."/>
        </authorList>
    </citation>
    <scope>NUCLEOTIDE SEQUENCE</scope>
    <source>
        <strain evidence="2">PS9179</strain>
        <tissue evidence="2">Whole animal</tissue>
    </source>
</reference>
<gene>
    <name evidence="2" type="ORF">QR680_015454</name>
</gene>
<dbReference type="InterPro" id="IPR019422">
    <property type="entry name" value="7TM_GPCR_serpentine_rcpt_Srh"/>
</dbReference>
<evidence type="ECO:0000313" key="2">
    <source>
        <dbReference type="EMBL" id="KAK0400795.1"/>
    </source>
</evidence>
<dbReference type="EMBL" id="JAUCMV010000004">
    <property type="protein sequence ID" value="KAK0400795.1"/>
    <property type="molecule type" value="Genomic_DNA"/>
</dbReference>
<dbReference type="Proteomes" id="UP001175271">
    <property type="component" value="Unassembled WGS sequence"/>
</dbReference>